<comment type="caution">
    <text evidence="1">The sequence shown here is derived from an EMBL/GenBank/DDBJ whole genome shotgun (WGS) entry which is preliminary data.</text>
</comment>
<proteinExistence type="predicted"/>
<name>A0A512MEY0_9BACT</name>
<evidence type="ECO:0000313" key="2">
    <source>
        <dbReference type="Proteomes" id="UP000321577"/>
    </source>
</evidence>
<dbReference type="Proteomes" id="UP000321577">
    <property type="component" value="Unassembled WGS sequence"/>
</dbReference>
<keyword evidence="2" id="KW-1185">Reference proteome</keyword>
<protein>
    <submittedName>
        <fullName evidence="1">Uncharacterized protein</fullName>
    </submittedName>
</protein>
<gene>
    <name evidence="1" type="ORF">BGE01nite_45900</name>
</gene>
<sequence>MPGAFKAAPKEVIFKHFVGLVDGDEGSLTVLDFRTLTSAPACHHFTVRTSSFRKVTLPPMGM</sequence>
<evidence type="ECO:0000313" key="1">
    <source>
        <dbReference type="EMBL" id="GEP45299.1"/>
    </source>
</evidence>
<reference evidence="1 2" key="1">
    <citation type="submission" date="2019-07" db="EMBL/GenBank/DDBJ databases">
        <title>Whole genome shotgun sequence of Brevifollis gellanilyticus NBRC 108608.</title>
        <authorList>
            <person name="Hosoyama A."/>
            <person name="Uohara A."/>
            <person name="Ohji S."/>
            <person name="Ichikawa N."/>
        </authorList>
    </citation>
    <scope>NUCLEOTIDE SEQUENCE [LARGE SCALE GENOMIC DNA]</scope>
    <source>
        <strain evidence="1 2">NBRC 108608</strain>
    </source>
</reference>
<dbReference type="AlphaFoldDB" id="A0A512MEY0"/>
<dbReference type="EMBL" id="BKAG01000046">
    <property type="protein sequence ID" value="GEP45299.1"/>
    <property type="molecule type" value="Genomic_DNA"/>
</dbReference>
<accession>A0A512MEY0</accession>
<organism evidence="1 2">
    <name type="scientific">Brevifollis gellanilyticus</name>
    <dbReference type="NCBI Taxonomy" id="748831"/>
    <lineage>
        <taxon>Bacteria</taxon>
        <taxon>Pseudomonadati</taxon>
        <taxon>Verrucomicrobiota</taxon>
        <taxon>Verrucomicrobiia</taxon>
        <taxon>Verrucomicrobiales</taxon>
        <taxon>Verrucomicrobiaceae</taxon>
    </lineage>
</organism>